<keyword evidence="3" id="KW-1185">Reference proteome</keyword>
<dbReference type="RefSeq" id="WP_115415330.1">
    <property type="nucleotide sequence ID" value="NZ_CP031357.1"/>
</dbReference>
<organism evidence="2 3">
    <name type="scientific">Erythrobacter aureus</name>
    <dbReference type="NCBI Taxonomy" id="2182384"/>
    <lineage>
        <taxon>Bacteria</taxon>
        <taxon>Pseudomonadati</taxon>
        <taxon>Pseudomonadota</taxon>
        <taxon>Alphaproteobacteria</taxon>
        <taxon>Sphingomonadales</taxon>
        <taxon>Erythrobacteraceae</taxon>
        <taxon>Erythrobacter/Porphyrobacter group</taxon>
        <taxon>Erythrobacter</taxon>
    </lineage>
</organism>
<dbReference type="Pfam" id="PF07238">
    <property type="entry name" value="PilZ"/>
    <property type="match status" value="1"/>
</dbReference>
<dbReference type="GO" id="GO:0035438">
    <property type="term" value="F:cyclic-di-GMP binding"/>
    <property type="evidence" value="ECO:0007669"/>
    <property type="project" value="InterPro"/>
</dbReference>
<proteinExistence type="predicted"/>
<dbReference type="EMBL" id="CP031357">
    <property type="protein sequence ID" value="AXK41140.1"/>
    <property type="molecule type" value="Genomic_DNA"/>
</dbReference>
<evidence type="ECO:0000313" key="3">
    <source>
        <dbReference type="Proteomes" id="UP000254508"/>
    </source>
</evidence>
<sequence>MERRRHKRFNTNKEILVSVNDAVMRGRMLNLSDDGCMIACDSKSASRGRKVTVTLIDRVCVEGEIIWANNRRIGVTFYRKLDAVTVRYFQIDNIALGDSQPLADQFGRDMPPMRPNRDLD</sequence>
<evidence type="ECO:0000313" key="2">
    <source>
        <dbReference type="EMBL" id="AXK41140.1"/>
    </source>
</evidence>
<dbReference type="Gene3D" id="2.40.10.220">
    <property type="entry name" value="predicted glycosyltransferase like domains"/>
    <property type="match status" value="1"/>
</dbReference>
<dbReference type="AlphaFoldDB" id="A0A345YB38"/>
<protein>
    <submittedName>
        <fullName evidence="2">PilZ domain-containing protein</fullName>
    </submittedName>
</protein>
<gene>
    <name evidence="2" type="ORF">DVR09_01295</name>
</gene>
<evidence type="ECO:0000259" key="1">
    <source>
        <dbReference type="Pfam" id="PF07238"/>
    </source>
</evidence>
<dbReference type="OrthoDB" id="7410488at2"/>
<reference evidence="3" key="1">
    <citation type="submission" date="2018-07" db="EMBL/GenBank/DDBJ databases">
        <title>Genome sequence of Erythrobacter strain YH-07, an antagonistic bacterium isolated from Yellow Sea.</title>
        <authorList>
            <person name="Tang T."/>
            <person name="Liu Q."/>
            <person name="Sun X."/>
        </authorList>
    </citation>
    <scope>NUCLEOTIDE SEQUENCE [LARGE SCALE GENOMIC DNA]</scope>
    <source>
        <strain evidence="3">YH-07</strain>
    </source>
</reference>
<dbReference type="InterPro" id="IPR009875">
    <property type="entry name" value="PilZ_domain"/>
</dbReference>
<feature type="domain" description="PilZ" evidence="1">
    <location>
        <begin position="2"/>
        <end position="85"/>
    </location>
</feature>
<accession>A0A345YB38</accession>
<name>A0A345YB38_9SPHN</name>
<dbReference type="Proteomes" id="UP000254508">
    <property type="component" value="Chromosome"/>
</dbReference>
<dbReference type="SUPFAM" id="SSF141371">
    <property type="entry name" value="PilZ domain-like"/>
    <property type="match status" value="1"/>
</dbReference>
<dbReference type="KEGG" id="err:DVR09_01295"/>